<organism evidence="4 5">
    <name type="scientific">Winogradskyella pulchriflava</name>
    <dbReference type="NCBI Taxonomy" id="1110688"/>
    <lineage>
        <taxon>Bacteria</taxon>
        <taxon>Pseudomonadati</taxon>
        <taxon>Bacteroidota</taxon>
        <taxon>Flavobacteriia</taxon>
        <taxon>Flavobacteriales</taxon>
        <taxon>Flavobacteriaceae</taxon>
        <taxon>Winogradskyella</taxon>
    </lineage>
</organism>
<comment type="caution">
    <text evidence="4">The sequence shown here is derived from an EMBL/GenBank/DDBJ whole genome shotgun (WGS) entry which is preliminary data.</text>
</comment>
<reference evidence="4 5" key="1">
    <citation type="submission" date="2024-09" db="EMBL/GenBank/DDBJ databases">
        <authorList>
            <person name="Sun Q."/>
            <person name="Mori K."/>
        </authorList>
    </citation>
    <scope>NUCLEOTIDE SEQUENCE [LARGE SCALE GENOMIC DNA]</scope>
    <source>
        <strain evidence="4 5">NCAIM B.02481</strain>
    </source>
</reference>
<evidence type="ECO:0000313" key="4">
    <source>
        <dbReference type="EMBL" id="MFC0604709.1"/>
    </source>
</evidence>
<evidence type="ECO:0000259" key="3">
    <source>
        <dbReference type="Pfam" id="PF18962"/>
    </source>
</evidence>
<sequence>MIKNLLFTLLLAFNFTFSQNTIGTTQISEGVYEGYTLFTVSTETYLINNCGEVINQWTSNFPPGNAVYLLENGSLLRAGRTASSDITFGGQGGVIEIFNWNGNLTWQYFYDTPTMRQHHDIYPMPNGNVLILAATIVTNAEAIELGRNPDLLSETDLYNEQIVEVTPDGFNNATVVWEWNIIDHVVQDFDATKSNFQDVSLNPGKLDINFLNGGSGSSNWLHFNSINFNPVLNQIVISSRNLSEIYIIDHSTTTAEAATSSGGLYGKGGDFLYRWGNPQAYKQGTESDRKLYGQHYAYVIEPGLADENKIMLFNNGNGRSPLFSEVYVLNPETDSRGVYSYTPDSAYGPLNPDYIYSNPVNPTNFFSGILSSAQRLPNGNTLICEGINGRIFEITPSESIVWEYINPINSNNGNIKIQGDDPSNFANTTFRGIKYGTNYAAFNGKDVSPGEPIELNPNLTECYNLSNPEFKRNQLIVYPNPTKNTVRIRTDKIIDKIEVYNILGSKVGQSNTKVVDLSTQLDGIYFLRIYSNSNTISKKVIKR</sequence>
<accession>A0ABV6Q8X0</accession>
<proteinExistence type="predicted"/>
<feature type="signal peptide" evidence="2">
    <location>
        <begin position="1"/>
        <end position="18"/>
    </location>
</feature>
<protein>
    <submittedName>
        <fullName evidence="4">Aryl-sulfate sulfotransferase</fullName>
    </submittedName>
</protein>
<dbReference type="NCBIfam" id="TIGR04183">
    <property type="entry name" value="Por_Secre_tail"/>
    <property type="match status" value="1"/>
</dbReference>
<dbReference type="InterPro" id="IPR010262">
    <property type="entry name" value="Arylsulfotransferase_bact"/>
</dbReference>
<dbReference type="PANTHER" id="PTHR35340">
    <property type="entry name" value="PQQ ENZYME REPEAT PROTEIN-RELATED"/>
    <property type="match status" value="1"/>
</dbReference>
<dbReference type="Pfam" id="PF05935">
    <property type="entry name" value="Arylsulfotrans"/>
    <property type="match status" value="1"/>
</dbReference>
<evidence type="ECO:0000313" key="5">
    <source>
        <dbReference type="Proteomes" id="UP001589832"/>
    </source>
</evidence>
<feature type="chain" id="PRO_5046712375" evidence="2">
    <location>
        <begin position="19"/>
        <end position="543"/>
    </location>
</feature>
<dbReference type="RefSeq" id="WP_386062797.1">
    <property type="nucleotide sequence ID" value="NZ_JBHLTQ010000004.1"/>
</dbReference>
<evidence type="ECO:0000256" key="1">
    <source>
        <dbReference type="ARBA" id="ARBA00022729"/>
    </source>
</evidence>
<dbReference type="InterPro" id="IPR026444">
    <property type="entry name" value="Secre_tail"/>
</dbReference>
<dbReference type="PANTHER" id="PTHR35340:SF5">
    <property type="entry name" value="ASST-DOMAIN-CONTAINING PROTEIN"/>
    <property type="match status" value="1"/>
</dbReference>
<keyword evidence="1 2" id="KW-0732">Signal</keyword>
<dbReference type="Proteomes" id="UP001589832">
    <property type="component" value="Unassembled WGS sequence"/>
</dbReference>
<keyword evidence="5" id="KW-1185">Reference proteome</keyword>
<name>A0ABV6Q8X0_9FLAO</name>
<gene>
    <name evidence="4" type="ORF">ACFFGA_09100</name>
</gene>
<dbReference type="Pfam" id="PF18962">
    <property type="entry name" value="Por_Secre_tail"/>
    <property type="match status" value="1"/>
</dbReference>
<feature type="domain" description="Secretion system C-terminal sorting" evidence="3">
    <location>
        <begin position="477"/>
        <end position="541"/>
    </location>
</feature>
<dbReference type="EMBL" id="JBHLTQ010000004">
    <property type="protein sequence ID" value="MFC0604709.1"/>
    <property type="molecule type" value="Genomic_DNA"/>
</dbReference>
<dbReference type="InterPro" id="IPR053143">
    <property type="entry name" value="Arylsulfate_ST"/>
</dbReference>
<evidence type="ECO:0000256" key="2">
    <source>
        <dbReference type="SAM" id="SignalP"/>
    </source>
</evidence>